<dbReference type="AlphaFoldDB" id="A0A4R2GNY9"/>
<name>A0A4R2GNY9_9BACT</name>
<accession>A0A4R2GNY9</accession>
<protein>
    <submittedName>
        <fullName evidence="1">Fe-S-cluster containining protein</fullName>
    </submittedName>
</protein>
<evidence type="ECO:0000313" key="2">
    <source>
        <dbReference type="Proteomes" id="UP000295221"/>
    </source>
</evidence>
<dbReference type="OrthoDB" id="9810361at2"/>
<dbReference type="RefSeq" id="WP_132431999.1">
    <property type="nucleotide sequence ID" value="NZ_SLWK01000001.1"/>
</dbReference>
<organism evidence="1 2">
    <name type="scientific">Natronoflexus pectinivorans</name>
    <dbReference type="NCBI Taxonomy" id="682526"/>
    <lineage>
        <taxon>Bacteria</taxon>
        <taxon>Pseudomonadati</taxon>
        <taxon>Bacteroidota</taxon>
        <taxon>Bacteroidia</taxon>
        <taxon>Marinilabiliales</taxon>
        <taxon>Marinilabiliaceae</taxon>
        <taxon>Natronoflexus</taxon>
    </lineage>
</organism>
<dbReference type="InterPro" id="IPR005358">
    <property type="entry name" value="Puta_zinc/iron-chelating_dom"/>
</dbReference>
<dbReference type="EMBL" id="SLWK01000001">
    <property type="protein sequence ID" value="TCO11023.1"/>
    <property type="molecule type" value="Genomic_DNA"/>
</dbReference>
<reference evidence="1 2" key="1">
    <citation type="submission" date="2019-03" db="EMBL/GenBank/DDBJ databases">
        <title>Genomic Encyclopedia of Type Strains, Phase IV (KMG-IV): sequencing the most valuable type-strain genomes for metagenomic binning, comparative biology and taxonomic classification.</title>
        <authorList>
            <person name="Goeker M."/>
        </authorList>
    </citation>
    <scope>NUCLEOTIDE SEQUENCE [LARGE SCALE GENOMIC DNA]</scope>
    <source>
        <strain evidence="1 2">DSM 24179</strain>
    </source>
</reference>
<keyword evidence="2" id="KW-1185">Reference proteome</keyword>
<dbReference type="Proteomes" id="UP000295221">
    <property type="component" value="Unassembled WGS sequence"/>
</dbReference>
<evidence type="ECO:0000313" key="1">
    <source>
        <dbReference type="EMBL" id="TCO11023.1"/>
    </source>
</evidence>
<proteinExistence type="predicted"/>
<sequence length="173" mass="20517">MILKESIKKKYLELRQELDEEIAGLEKLHQNHMLCKKGCSLCCLSFKVLPIEFEVIRSEIERLKSVKVIDKADESDDVCPLLIDNSCTIYPFRPFICRTHGLPLLYMNDEEWVLSHCELNFTNVDEDYFSETRFHEQDRWNSRLYMLNQEFLKTQEEDALPENELIPLAELLK</sequence>
<dbReference type="Pfam" id="PF03692">
    <property type="entry name" value="CxxCxxCC"/>
    <property type="match status" value="1"/>
</dbReference>
<gene>
    <name evidence="1" type="ORF">EV194_101657</name>
</gene>
<comment type="caution">
    <text evidence="1">The sequence shown here is derived from an EMBL/GenBank/DDBJ whole genome shotgun (WGS) entry which is preliminary data.</text>
</comment>